<dbReference type="Proteomes" id="UP000574067">
    <property type="component" value="Unassembled WGS sequence"/>
</dbReference>
<evidence type="ECO:0000256" key="3">
    <source>
        <dbReference type="ARBA" id="ARBA00022989"/>
    </source>
</evidence>
<sequence length="191" mass="21996">MLAFYRAAFPVMWMAGLCSVWFLALGGKPVERRESWGSWLLHMGPIALAMLLLALPRLPVLEVLNRRLYPWASWEFWVPAAVTAAGLVFTVWSRAHIGRNASVAVTLKRGHELVTTGPYAITRHPMYTGLLTAFLASAVSLGQWRGFLGFLIFWAALWRKWRLEERWMRERFGEAYEAYSRRVPGVVPFWR</sequence>
<organism evidence="6 7">
    <name type="scientific">Azohydromonas caseinilytica</name>
    <dbReference type="NCBI Taxonomy" id="2728836"/>
    <lineage>
        <taxon>Bacteria</taxon>
        <taxon>Pseudomonadati</taxon>
        <taxon>Pseudomonadota</taxon>
        <taxon>Betaproteobacteria</taxon>
        <taxon>Burkholderiales</taxon>
        <taxon>Sphaerotilaceae</taxon>
        <taxon>Azohydromonas</taxon>
    </lineage>
</organism>
<evidence type="ECO:0000313" key="6">
    <source>
        <dbReference type="EMBL" id="NML13832.1"/>
    </source>
</evidence>
<name>A0A848F354_9BURK</name>
<dbReference type="PANTHER" id="PTHR12714:SF24">
    <property type="entry name" value="SLR1182 PROTEIN"/>
    <property type="match status" value="1"/>
</dbReference>
<keyword evidence="4 5" id="KW-0472">Membrane</keyword>
<reference evidence="6 7" key="1">
    <citation type="submission" date="2020-04" db="EMBL/GenBank/DDBJ databases">
        <title>Azohydromonas sp. isolated from soil.</title>
        <authorList>
            <person name="Dahal R.H."/>
        </authorList>
    </citation>
    <scope>NUCLEOTIDE SEQUENCE [LARGE SCALE GENOMIC DNA]</scope>
    <source>
        <strain evidence="6 7">G-1-1-14</strain>
    </source>
</reference>
<evidence type="ECO:0000256" key="1">
    <source>
        <dbReference type="ARBA" id="ARBA00004127"/>
    </source>
</evidence>
<keyword evidence="7" id="KW-1185">Reference proteome</keyword>
<evidence type="ECO:0000256" key="4">
    <source>
        <dbReference type="ARBA" id="ARBA00023136"/>
    </source>
</evidence>
<dbReference type="EMBL" id="JABBFW010000001">
    <property type="protein sequence ID" value="NML13832.1"/>
    <property type="molecule type" value="Genomic_DNA"/>
</dbReference>
<comment type="subcellular location">
    <subcellularLocation>
        <location evidence="1">Endomembrane system</location>
        <topology evidence="1">Multi-pass membrane protein</topology>
    </subcellularLocation>
</comment>
<feature type="transmembrane region" description="Helical" evidence="5">
    <location>
        <begin position="76"/>
        <end position="95"/>
    </location>
</feature>
<dbReference type="GO" id="GO:0032259">
    <property type="term" value="P:methylation"/>
    <property type="evidence" value="ECO:0007669"/>
    <property type="project" value="UniProtKB-KW"/>
</dbReference>
<evidence type="ECO:0000256" key="2">
    <source>
        <dbReference type="ARBA" id="ARBA00022692"/>
    </source>
</evidence>
<keyword evidence="6" id="KW-0808">Transferase</keyword>
<proteinExistence type="predicted"/>
<dbReference type="Gene3D" id="1.20.120.1630">
    <property type="match status" value="1"/>
</dbReference>
<dbReference type="AlphaFoldDB" id="A0A848F354"/>
<accession>A0A848F354</accession>
<comment type="caution">
    <text evidence="6">The sequence shown here is derived from an EMBL/GenBank/DDBJ whole genome shotgun (WGS) entry which is preliminary data.</text>
</comment>
<dbReference type="PANTHER" id="PTHR12714">
    <property type="entry name" value="PROTEIN-S ISOPRENYLCYSTEINE O-METHYLTRANSFERASE"/>
    <property type="match status" value="1"/>
</dbReference>
<evidence type="ECO:0000256" key="5">
    <source>
        <dbReference type="SAM" id="Phobius"/>
    </source>
</evidence>
<dbReference type="GO" id="GO:0008168">
    <property type="term" value="F:methyltransferase activity"/>
    <property type="evidence" value="ECO:0007669"/>
    <property type="project" value="UniProtKB-KW"/>
</dbReference>
<evidence type="ECO:0000313" key="7">
    <source>
        <dbReference type="Proteomes" id="UP000574067"/>
    </source>
</evidence>
<keyword evidence="2 5" id="KW-0812">Transmembrane</keyword>
<dbReference type="GO" id="GO:0012505">
    <property type="term" value="C:endomembrane system"/>
    <property type="evidence" value="ECO:0007669"/>
    <property type="project" value="UniProtKB-SubCell"/>
</dbReference>
<feature type="transmembrane region" description="Helical" evidence="5">
    <location>
        <begin position="36"/>
        <end position="55"/>
    </location>
</feature>
<dbReference type="InterPro" id="IPR007318">
    <property type="entry name" value="Phopholipid_MeTrfase"/>
</dbReference>
<keyword evidence="6" id="KW-0489">Methyltransferase</keyword>
<protein>
    <submittedName>
        <fullName evidence="6">Isoprenylcysteine carboxylmethyltransferase family protein</fullName>
    </submittedName>
</protein>
<dbReference type="RefSeq" id="WP_169158714.1">
    <property type="nucleotide sequence ID" value="NZ_JABBFW010000001.1"/>
</dbReference>
<dbReference type="Pfam" id="PF04191">
    <property type="entry name" value="PEMT"/>
    <property type="match status" value="1"/>
</dbReference>
<feature type="transmembrane region" description="Helical" evidence="5">
    <location>
        <begin position="7"/>
        <end position="24"/>
    </location>
</feature>
<feature type="transmembrane region" description="Helical" evidence="5">
    <location>
        <begin position="133"/>
        <end position="158"/>
    </location>
</feature>
<gene>
    <name evidence="6" type="ORF">HHL10_02410</name>
</gene>
<keyword evidence="3 5" id="KW-1133">Transmembrane helix</keyword>